<dbReference type="InParanoid" id="K2S021"/>
<dbReference type="VEuPathDB" id="FungiDB:MPH_02352"/>
<dbReference type="Gene3D" id="4.10.240.10">
    <property type="entry name" value="Zn(2)-C6 fungal-type DNA-binding domain"/>
    <property type="match status" value="1"/>
</dbReference>
<comment type="subcellular location">
    <subcellularLocation>
        <location evidence="1">Nucleus</location>
    </subcellularLocation>
</comment>
<accession>K2S021</accession>
<evidence type="ECO:0000259" key="8">
    <source>
        <dbReference type="Pfam" id="PF04082"/>
    </source>
</evidence>
<dbReference type="Proteomes" id="UP000007129">
    <property type="component" value="Unassembled WGS sequence"/>
</dbReference>
<keyword evidence="6" id="KW-0804">Transcription</keyword>
<dbReference type="CDD" id="cd14723">
    <property type="entry name" value="ZIP_Ppr1"/>
    <property type="match status" value="1"/>
</dbReference>
<keyword evidence="7" id="KW-0539">Nucleus</keyword>
<evidence type="ECO:0000256" key="2">
    <source>
        <dbReference type="ARBA" id="ARBA00022723"/>
    </source>
</evidence>
<evidence type="ECO:0000313" key="9">
    <source>
        <dbReference type="EMBL" id="EKG20338.1"/>
    </source>
</evidence>
<dbReference type="InterPro" id="IPR051615">
    <property type="entry name" value="Transcr_Regulatory_Elem"/>
</dbReference>
<evidence type="ECO:0000256" key="4">
    <source>
        <dbReference type="ARBA" id="ARBA00023015"/>
    </source>
</evidence>
<keyword evidence="5" id="KW-0238">DNA-binding</keyword>
<dbReference type="InterPro" id="IPR001138">
    <property type="entry name" value="Zn2Cys6_DnaBD"/>
</dbReference>
<comment type="caution">
    <text evidence="9">The sequence shown here is derived from an EMBL/GenBank/DDBJ whole genome shotgun (WGS) entry which is preliminary data.</text>
</comment>
<dbReference type="PANTHER" id="PTHR31313">
    <property type="entry name" value="TY1 ENHANCER ACTIVATOR"/>
    <property type="match status" value="1"/>
</dbReference>
<evidence type="ECO:0000256" key="6">
    <source>
        <dbReference type="ARBA" id="ARBA00023163"/>
    </source>
</evidence>
<reference evidence="9 10" key="1">
    <citation type="journal article" date="2012" name="BMC Genomics">
        <title>Tools to kill: Genome of one of the most destructive plant pathogenic fungi Macrophomina phaseolina.</title>
        <authorList>
            <person name="Islam M.S."/>
            <person name="Haque M.S."/>
            <person name="Islam M.M."/>
            <person name="Emdad E.M."/>
            <person name="Halim A."/>
            <person name="Hossen Q.M.M."/>
            <person name="Hossain M.Z."/>
            <person name="Ahmed B."/>
            <person name="Rahim S."/>
            <person name="Rahman M.S."/>
            <person name="Alam M.M."/>
            <person name="Hou S."/>
            <person name="Wan X."/>
            <person name="Saito J.A."/>
            <person name="Alam M."/>
        </authorList>
    </citation>
    <scope>NUCLEOTIDE SEQUENCE [LARGE SCALE GENOMIC DNA]</scope>
    <source>
        <strain evidence="9 10">MS6</strain>
    </source>
</reference>
<dbReference type="GO" id="GO:0008270">
    <property type="term" value="F:zinc ion binding"/>
    <property type="evidence" value="ECO:0007669"/>
    <property type="project" value="InterPro"/>
</dbReference>
<dbReference type="InterPro" id="IPR036864">
    <property type="entry name" value="Zn2-C6_fun-type_DNA-bd_sf"/>
</dbReference>
<keyword evidence="3" id="KW-0862">Zinc</keyword>
<dbReference type="AlphaFoldDB" id="K2S021"/>
<dbReference type="Pfam" id="PF04082">
    <property type="entry name" value="Fungal_trans"/>
    <property type="match status" value="1"/>
</dbReference>
<dbReference type="GO" id="GO:0003677">
    <property type="term" value="F:DNA binding"/>
    <property type="evidence" value="ECO:0007669"/>
    <property type="project" value="UniProtKB-KW"/>
</dbReference>
<evidence type="ECO:0000256" key="3">
    <source>
        <dbReference type="ARBA" id="ARBA00022833"/>
    </source>
</evidence>
<name>K2S021_MACPH</name>
<dbReference type="STRING" id="1126212.K2S021"/>
<proteinExistence type="predicted"/>
<organism evidence="9 10">
    <name type="scientific">Macrophomina phaseolina (strain MS6)</name>
    <name type="common">Charcoal rot fungus</name>
    <dbReference type="NCBI Taxonomy" id="1126212"/>
    <lineage>
        <taxon>Eukaryota</taxon>
        <taxon>Fungi</taxon>
        <taxon>Dikarya</taxon>
        <taxon>Ascomycota</taxon>
        <taxon>Pezizomycotina</taxon>
        <taxon>Dothideomycetes</taxon>
        <taxon>Dothideomycetes incertae sedis</taxon>
        <taxon>Botryosphaeriales</taxon>
        <taxon>Botryosphaeriaceae</taxon>
        <taxon>Macrophomina</taxon>
    </lineage>
</organism>
<keyword evidence="4" id="KW-0805">Transcription regulation</keyword>
<dbReference type="GO" id="GO:0006351">
    <property type="term" value="P:DNA-templated transcription"/>
    <property type="evidence" value="ECO:0007669"/>
    <property type="project" value="InterPro"/>
</dbReference>
<dbReference type="CDD" id="cd12148">
    <property type="entry name" value="fungal_TF_MHR"/>
    <property type="match status" value="1"/>
</dbReference>
<keyword evidence="2" id="KW-0479">Metal-binding</keyword>
<dbReference type="GO" id="GO:0000981">
    <property type="term" value="F:DNA-binding transcription factor activity, RNA polymerase II-specific"/>
    <property type="evidence" value="ECO:0007669"/>
    <property type="project" value="InterPro"/>
</dbReference>
<dbReference type="OrthoDB" id="2154091at2759"/>
<gene>
    <name evidence="9" type="ORF">MPH_02352</name>
</gene>
<protein>
    <recommendedName>
        <fullName evidence="8">Xylanolytic transcriptional activator regulatory domain-containing protein</fullName>
    </recommendedName>
</protein>
<evidence type="ECO:0000256" key="1">
    <source>
        <dbReference type="ARBA" id="ARBA00004123"/>
    </source>
</evidence>
<dbReference type="PANTHER" id="PTHR31313:SF83">
    <property type="entry name" value="ZN(II)2CYS6 TRANSCRIPTION FACTOR (EUROFUNG)"/>
    <property type="match status" value="1"/>
</dbReference>
<evidence type="ECO:0000256" key="7">
    <source>
        <dbReference type="ARBA" id="ARBA00023242"/>
    </source>
</evidence>
<dbReference type="GO" id="GO:0005634">
    <property type="term" value="C:nucleus"/>
    <property type="evidence" value="ECO:0007669"/>
    <property type="project" value="UniProtKB-SubCell"/>
</dbReference>
<dbReference type="HOGENOM" id="CLU_780921_0_0_1"/>
<sequence>MLGSTSRGAPDQQSDIPAARAIKRKYTSKACEECRRRRAKVSLTACNLPDFPGKTDCFEFLDTITNFNKCDGAKPACTRCTGRGIECHFRFEEDGRRPAPKSYVQLLRNRIEVLERALRANGIDVDAAVAQAIADGGPVVAPSADPNAPTSFESEAGASSTQFEELCVAFEGALSLDESLNFDQDDNEVQVPTDLKAELIDNYFTWDGPWFHVVNEELFRKSEPINGRTELRTNPNDANTAGKAFLEKAEELLQYELKFPNITTVQALSLIGTMYFAIGADAPGWMHHGMGMRLALDLGLNLDAAALSGSHLIPSEELELRRQLYWAMYTNDKLAAGYTGRVCTMLVKFLLRMQR</sequence>
<dbReference type="eggNOG" id="ENOG502SKM2">
    <property type="taxonomic scope" value="Eukaryota"/>
</dbReference>
<feature type="domain" description="Xylanolytic transcriptional activator regulatory" evidence="8">
    <location>
        <begin position="243"/>
        <end position="341"/>
    </location>
</feature>
<dbReference type="EMBL" id="AHHD01000089">
    <property type="protein sequence ID" value="EKG20338.1"/>
    <property type="molecule type" value="Genomic_DNA"/>
</dbReference>
<dbReference type="InterPro" id="IPR007219">
    <property type="entry name" value="XnlR_reg_dom"/>
</dbReference>
<dbReference type="SUPFAM" id="SSF57701">
    <property type="entry name" value="Zn2/Cys6 DNA-binding domain"/>
    <property type="match status" value="1"/>
</dbReference>
<evidence type="ECO:0000313" key="10">
    <source>
        <dbReference type="Proteomes" id="UP000007129"/>
    </source>
</evidence>
<dbReference type="CDD" id="cd00067">
    <property type="entry name" value="GAL4"/>
    <property type="match status" value="1"/>
</dbReference>
<evidence type="ECO:0000256" key="5">
    <source>
        <dbReference type="ARBA" id="ARBA00023125"/>
    </source>
</evidence>